<dbReference type="PANTHER" id="PTHR24328">
    <property type="entry name" value="HOMEOBOX PROTEIN MOX"/>
    <property type="match status" value="1"/>
</dbReference>
<comment type="caution">
    <text evidence="13">The sequence shown here is derived from an EMBL/GenBank/DDBJ whole genome shotgun (WGS) entry which is preliminary data.</text>
</comment>
<dbReference type="InterPro" id="IPR001356">
    <property type="entry name" value="HD"/>
</dbReference>
<dbReference type="GO" id="GO:0000978">
    <property type="term" value="F:RNA polymerase II cis-regulatory region sequence-specific DNA binding"/>
    <property type="evidence" value="ECO:0007669"/>
    <property type="project" value="TreeGrafter"/>
</dbReference>
<dbReference type="STRING" id="10195.A0A3M7PU57"/>
<evidence type="ECO:0000256" key="7">
    <source>
        <dbReference type="ARBA" id="ARBA00023163"/>
    </source>
</evidence>
<keyword evidence="7" id="KW-0804">Transcription</keyword>
<dbReference type="PRINTS" id="PR00024">
    <property type="entry name" value="HOMEOBOX"/>
</dbReference>
<dbReference type="Gene3D" id="1.10.10.60">
    <property type="entry name" value="Homeodomain-like"/>
    <property type="match status" value="1"/>
</dbReference>
<organism evidence="13 14">
    <name type="scientific">Brachionus plicatilis</name>
    <name type="common">Marine rotifer</name>
    <name type="synonym">Brachionus muelleri</name>
    <dbReference type="NCBI Taxonomy" id="10195"/>
    <lineage>
        <taxon>Eukaryota</taxon>
        <taxon>Metazoa</taxon>
        <taxon>Spiralia</taxon>
        <taxon>Gnathifera</taxon>
        <taxon>Rotifera</taxon>
        <taxon>Eurotatoria</taxon>
        <taxon>Monogononta</taxon>
        <taxon>Pseudotrocha</taxon>
        <taxon>Ploima</taxon>
        <taxon>Brachionidae</taxon>
        <taxon>Brachionus</taxon>
    </lineage>
</organism>
<keyword evidence="5 9" id="KW-0371">Homeobox</keyword>
<keyword evidence="6" id="KW-0010">Activator</keyword>
<dbReference type="GO" id="GO:0000981">
    <property type="term" value="F:DNA-binding transcription factor activity, RNA polymerase II-specific"/>
    <property type="evidence" value="ECO:0007669"/>
    <property type="project" value="InterPro"/>
</dbReference>
<dbReference type="PANTHER" id="PTHR24328:SF7">
    <property type="entry name" value="BUTTONLESS"/>
    <property type="match status" value="1"/>
</dbReference>
<evidence type="ECO:0000256" key="4">
    <source>
        <dbReference type="ARBA" id="ARBA00023125"/>
    </source>
</evidence>
<feature type="compositionally biased region" description="Acidic residues" evidence="11">
    <location>
        <begin position="365"/>
        <end position="392"/>
    </location>
</feature>
<protein>
    <submittedName>
        <fullName evidence="13">Homeobox MOX</fullName>
    </submittedName>
</protein>
<evidence type="ECO:0000256" key="1">
    <source>
        <dbReference type="ARBA" id="ARBA00004123"/>
    </source>
</evidence>
<evidence type="ECO:0000256" key="5">
    <source>
        <dbReference type="ARBA" id="ARBA00023155"/>
    </source>
</evidence>
<proteinExistence type="predicted"/>
<feature type="region of interest" description="Disordered" evidence="11">
    <location>
        <begin position="49"/>
        <end position="75"/>
    </location>
</feature>
<accession>A0A3M7PU57</accession>
<dbReference type="InterPro" id="IPR009057">
    <property type="entry name" value="Homeodomain-like_sf"/>
</dbReference>
<dbReference type="InterPro" id="IPR017970">
    <property type="entry name" value="Homeobox_CS"/>
</dbReference>
<evidence type="ECO:0000256" key="11">
    <source>
        <dbReference type="SAM" id="MobiDB-lite"/>
    </source>
</evidence>
<evidence type="ECO:0000256" key="10">
    <source>
        <dbReference type="RuleBase" id="RU000682"/>
    </source>
</evidence>
<dbReference type="InterPro" id="IPR020479">
    <property type="entry name" value="HD_metazoa"/>
</dbReference>
<keyword evidence="2" id="KW-0217">Developmental protein</keyword>
<dbReference type="PROSITE" id="PS00027">
    <property type="entry name" value="HOMEOBOX_1"/>
    <property type="match status" value="1"/>
</dbReference>
<feature type="region of interest" description="Disordered" evidence="11">
    <location>
        <begin position="349"/>
        <end position="392"/>
    </location>
</feature>
<evidence type="ECO:0000256" key="3">
    <source>
        <dbReference type="ARBA" id="ARBA00023015"/>
    </source>
</evidence>
<gene>
    <name evidence="13" type="ORF">BpHYR1_040747</name>
</gene>
<sequence>MEAQHFYMQAVAAAAATNATPATPNVNYYANKQPNQTYLLNPQVSPTISPLLSSSPNMNSASSNSSSNVSPNSSHVDVNSSTAAALCHLASLANVYANGSTCPSTQTQGQLYYQNGHFNQTYSNQCAQNYYAQQTYQPAYNTYDYQYADANSWWTKLNHNQINSNQKNLNKSISSLSTSSFSSSVEPSNYSVPAHPLTPDETQSNFENVNVSPDSMLNNKLSDSFAKQNALGHNQLPAKCLIAPVNEHISSAGVQNGYTSAPAINTHVVNKSGLLKAAKSKNSSSASSKSRKERTAFTKSQVKDLEKEFCKHNYLTRLRRYEIAVALDLSERQVKVWFQNRRMKWKRSRGINGKSGKNQKGLSYENDEEFDDDFDEYDEDDDDDDEQNMQAN</sequence>
<feature type="DNA-binding region" description="Homeobox" evidence="9">
    <location>
        <begin position="290"/>
        <end position="349"/>
    </location>
</feature>
<dbReference type="AlphaFoldDB" id="A0A3M7PU57"/>
<evidence type="ECO:0000256" key="6">
    <source>
        <dbReference type="ARBA" id="ARBA00023159"/>
    </source>
</evidence>
<feature type="domain" description="Homeobox" evidence="12">
    <location>
        <begin position="288"/>
        <end position="348"/>
    </location>
</feature>
<dbReference type="GO" id="GO:0005634">
    <property type="term" value="C:nucleus"/>
    <property type="evidence" value="ECO:0007669"/>
    <property type="project" value="UniProtKB-SubCell"/>
</dbReference>
<dbReference type="SMART" id="SM00389">
    <property type="entry name" value="HOX"/>
    <property type="match status" value="1"/>
</dbReference>
<dbReference type="Proteomes" id="UP000276133">
    <property type="component" value="Unassembled WGS sequence"/>
</dbReference>
<dbReference type="OrthoDB" id="6159439at2759"/>
<evidence type="ECO:0000256" key="9">
    <source>
        <dbReference type="PROSITE-ProRule" id="PRU00108"/>
    </source>
</evidence>
<evidence type="ECO:0000313" key="14">
    <source>
        <dbReference type="Proteomes" id="UP000276133"/>
    </source>
</evidence>
<evidence type="ECO:0000259" key="12">
    <source>
        <dbReference type="PROSITE" id="PS50071"/>
    </source>
</evidence>
<dbReference type="Pfam" id="PF00046">
    <property type="entry name" value="Homeodomain"/>
    <property type="match status" value="1"/>
</dbReference>
<keyword evidence="3" id="KW-0805">Transcription regulation</keyword>
<feature type="region of interest" description="Disordered" evidence="11">
    <location>
        <begin position="276"/>
        <end position="298"/>
    </location>
</feature>
<dbReference type="GO" id="GO:0045944">
    <property type="term" value="P:positive regulation of transcription by RNA polymerase II"/>
    <property type="evidence" value="ECO:0007669"/>
    <property type="project" value="InterPro"/>
</dbReference>
<dbReference type="EMBL" id="REGN01008789">
    <property type="protein sequence ID" value="RNA02676.1"/>
    <property type="molecule type" value="Genomic_DNA"/>
</dbReference>
<evidence type="ECO:0000256" key="8">
    <source>
        <dbReference type="ARBA" id="ARBA00023242"/>
    </source>
</evidence>
<keyword evidence="8 9" id="KW-0539">Nucleus</keyword>
<evidence type="ECO:0000256" key="2">
    <source>
        <dbReference type="ARBA" id="ARBA00022473"/>
    </source>
</evidence>
<evidence type="ECO:0000313" key="13">
    <source>
        <dbReference type="EMBL" id="RNA02676.1"/>
    </source>
</evidence>
<dbReference type="PROSITE" id="PS50071">
    <property type="entry name" value="HOMEOBOX_2"/>
    <property type="match status" value="1"/>
</dbReference>
<dbReference type="CDD" id="cd00086">
    <property type="entry name" value="homeodomain"/>
    <property type="match status" value="1"/>
</dbReference>
<keyword evidence="4 9" id="KW-0238">DNA-binding</keyword>
<reference evidence="13 14" key="1">
    <citation type="journal article" date="2018" name="Sci. Rep.">
        <title>Genomic signatures of local adaptation to the degree of environmental predictability in rotifers.</title>
        <authorList>
            <person name="Franch-Gras L."/>
            <person name="Hahn C."/>
            <person name="Garcia-Roger E.M."/>
            <person name="Carmona M.J."/>
            <person name="Serra M."/>
            <person name="Gomez A."/>
        </authorList>
    </citation>
    <scope>NUCLEOTIDE SEQUENCE [LARGE SCALE GENOMIC DNA]</scope>
    <source>
        <strain evidence="13">HYR1</strain>
    </source>
</reference>
<comment type="subcellular location">
    <subcellularLocation>
        <location evidence="1 9 10">Nucleus</location>
    </subcellularLocation>
</comment>
<feature type="compositionally biased region" description="Low complexity" evidence="11">
    <location>
        <begin position="276"/>
        <end position="288"/>
    </location>
</feature>
<name>A0A3M7PU57_BRAPC</name>
<dbReference type="SUPFAM" id="SSF46689">
    <property type="entry name" value="Homeodomain-like"/>
    <property type="match status" value="1"/>
</dbReference>
<dbReference type="InterPro" id="IPR042634">
    <property type="entry name" value="MOX-1/MOX-2"/>
</dbReference>
<keyword evidence="14" id="KW-1185">Reference proteome</keyword>